<name>A0A699XL88_TANCI</name>
<accession>A0A699XL88</accession>
<evidence type="ECO:0000313" key="2">
    <source>
        <dbReference type="EMBL" id="GFD60665.1"/>
    </source>
</evidence>
<proteinExistence type="predicted"/>
<dbReference type="AlphaFoldDB" id="A0A699XL88"/>
<feature type="non-terminal residue" evidence="2">
    <location>
        <position position="1"/>
    </location>
</feature>
<protein>
    <submittedName>
        <fullName evidence="2">Uncharacterized protein</fullName>
    </submittedName>
</protein>
<organism evidence="2">
    <name type="scientific">Tanacetum cinerariifolium</name>
    <name type="common">Dalmatian daisy</name>
    <name type="synonym">Chrysanthemum cinerariifolium</name>
    <dbReference type="NCBI Taxonomy" id="118510"/>
    <lineage>
        <taxon>Eukaryota</taxon>
        <taxon>Viridiplantae</taxon>
        <taxon>Streptophyta</taxon>
        <taxon>Embryophyta</taxon>
        <taxon>Tracheophyta</taxon>
        <taxon>Spermatophyta</taxon>
        <taxon>Magnoliopsida</taxon>
        <taxon>eudicotyledons</taxon>
        <taxon>Gunneridae</taxon>
        <taxon>Pentapetalae</taxon>
        <taxon>asterids</taxon>
        <taxon>campanulids</taxon>
        <taxon>Asterales</taxon>
        <taxon>Asteraceae</taxon>
        <taxon>Asteroideae</taxon>
        <taxon>Anthemideae</taxon>
        <taxon>Anthemidinae</taxon>
        <taxon>Tanacetum</taxon>
    </lineage>
</organism>
<feature type="region of interest" description="Disordered" evidence="1">
    <location>
        <begin position="1"/>
        <end position="26"/>
    </location>
</feature>
<dbReference type="EMBL" id="BKCJ011880744">
    <property type="protein sequence ID" value="GFD60665.1"/>
    <property type="molecule type" value="Genomic_DNA"/>
</dbReference>
<evidence type="ECO:0000256" key="1">
    <source>
        <dbReference type="SAM" id="MobiDB-lite"/>
    </source>
</evidence>
<sequence>ANGAAEEKVDEDDWTTVRTEKTSLAAEPPLPESLELNAVNYKSPAFPDSWDEYMASMPVISSPDSEDAYDQEFAAEWEAW</sequence>
<comment type="caution">
    <text evidence="2">The sequence shown here is derived from an EMBL/GenBank/DDBJ whole genome shotgun (WGS) entry which is preliminary data.</text>
</comment>
<reference evidence="2" key="1">
    <citation type="journal article" date="2019" name="Sci. Rep.">
        <title>Draft genome of Tanacetum cinerariifolium, the natural source of mosquito coil.</title>
        <authorList>
            <person name="Yamashiro T."/>
            <person name="Shiraishi A."/>
            <person name="Satake H."/>
            <person name="Nakayama K."/>
        </authorList>
    </citation>
    <scope>NUCLEOTIDE SEQUENCE</scope>
</reference>
<gene>
    <name evidence="2" type="ORF">Tci_932634</name>
</gene>
<feature type="non-terminal residue" evidence="2">
    <location>
        <position position="80"/>
    </location>
</feature>